<reference evidence="1" key="1">
    <citation type="submission" date="2022-01" db="EMBL/GenBank/DDBJ databases">
        <authorList>
            <person name="King R."/>
        </authorList>
    </citation>
    <scope>NUCLEOTIDE SEQUENCE</scope>
</reference>
<gene>
    <name evidence="1" type="ORF">CEUTPL_LOCUS12815</name>
</gene>
<protein>
    <submittedName>
        <fullName evidence="1">Uncharacterized protein</fullName>
    </submittedName>
</protein>
<organism evidence="1 2">
    <name type="scientific">Ceutorhynchus assimilis</name>
    <name type="common">cabbage seed weevil</name>
    <dbReference type="NCBI Taxonomy" id="467358"/>
    <lineage>
        <taxon>Eukaryota</taxon>
        <taxon>Metazoa</taxon>
        <taxon>Ecdysozoa</taxon>
        <taxon>Arthropoda</taxon>
        <taxon>Hexapoda</taxon>
        <taxon>Insecta</taxon>
        <taxon>Pterygota</taxon>
        <taxon>Neoptera</taxon>
        <taxon>Endopterygota</taxon>
        <taxon>Coleoptera</taxon>
        <taxon>Polyphaga</taxon>
        <taxon>Cucujiformia</taxon>
        <taxon>Curculionidae</taxon>
        <taxon>Ceutorhynchinae</taxon>
        <taxon>Ceutorhynchus</taxon>
    </lineage>
</organism>
<dbReference type="AlphaFoldDB" id="A0A9N9QIX0"/>
<name>A0A9N9QIX0_9CUCU</name>
<dbReference type="OrthoDB" id="6588253at2759"/>
<keyword evidence="2" id="KW-1185">Reference proteome</keyword>
<proteinExistence type="predicted"/>
<sequence>MELNNNLIGVQSVLANCVKHTGEFTKINYSSGNERHLLHVTTELALFLNKKHLLEENKVLPENLKALNEIIFFLAINTEFERPLSNMEDYAHLIDIIPRLSKCVFANICFGLDLVESYGYVIEKFPLEITEEFLDAAIDCLRKGKQEDQFNNEFIILRAVVSKLRQIELSYKTEDTVADIVKVSTIIIRNLTSYTRDQAKSMKISKVYRDMGFSLLKLLDFLLYMDENNKVLQILLASIVSIACDIIKSVTLEVFCSWVEVEYESEPLQAVIAHKAYLVKEKYQGNKIASELTGMLCSIARKPKPIAEQILDANIPTMIKMVDQNDEYQKLWFRALLNTPVFLNKLSLACIERWWNICDESCLNSLLKYPLPGEPEKRQLIIKCTSNLNSEDLSRYLYMHFNREHFKWKEIIDNQLILIFNKSQQNISEEDLKQILLLILQNAKAFFKHFYETAFKRSSELIKVFDLIKHIAEVNNIGLEVLMEVLNENVPSSDNLNNYIQLFDTMIKSHYYTYELLVTNVILTLIEKFKNEGCLEELNCCLRILKHFQHLKCPLSKEIELFEYFLTCQAEYRCKSFLEFELIREEITHHCVEYLLHKCLAFRELEGKRESFSHIGANLNDPWSNYYKNLFLSQENISFLDWVLPNLDFSNYQENRVDENFTKLLKVLPQCVPSEWMVLLKETTAKHNLTVTLNVLSEIMILLCDFGANQLKSPQSANLAGLKFSLQNYGAFLMSSDSREDQLLAINSLCRVLKHIPGPLKETEGMSLINALPEDALKSLAGDKEFVARIVLINDKQLCKALAQKILASK</sequence>
<dbReference type="Proteomes" id="UP001152799">
    <property type="component" value="Chromosome 8"/>
</dbReference>
<evidence type="ECO:0000313" key="1">
    <source>
        <dbReference type="EMBL" id="CAG9772403.1"/>
    </source>
</evidence>
<accession>A0A9N9QIX0</accession>
<dbReference type="EMBL" id="OU892284">
    <property type="protein sequence ID" value="CAG9772403.1"/>
    <property type="molecule type" value="Genomic_DNA"/>
</dbReference>
<evidence type="ECO:0000313" key="2">
    <source>
        <dbReference type="Proteomes" id="UP001152799"/>
    </source>
</evidence>